<dbReference type="AlphaFoldDB" id="A0A160JH70"/>
<dbReference type="STRING" id="1226968.A6A40_10945"/>
<feature type="binding site" evidence="5">
    <location>
        <position position="292"/>
    </location>
    <ligand>
        <name>S-adenosyl-L-methionine</name>
        <dbReference type="ChEBI" id="CHEBI:59789"/>
    </ligand>
</feature>
<dbReference type="RefSeq" id="WP_063635436.1">
    <property type="nucleotide sequence ID" value="NZ_CP015285.1"/>
</dbReference>
<evidence type="ECO:0000256" key="2">
    <source>
        <dbReference type="ARBA" id="ARBA00022679"/>
    </source>
</evidence>
<keyword evidence="4 5" id="KW-0694">RNA-binding</keyword>
<dbReference type="Pfam" id="PF01029">
    <property type="entry name" value="NusB"/>
    <property type="match status" value="1"/>
</dbReference>
<dbReference type="Proteomes" id="UP000077405">
    <property type="component" value="Chromosome"/>
</dbReference>
<feature type="binding site" evidence="5">
    <location>
        <begin position="245"/>
        <end position="251"/>
    </location>
    <ligand>
        <name>S-adenosyl-L-methionine</name>
        <dbReference type="ChEBI" id="CHEBI:59789"/>
    </ligand>
</feature>
<dbReference type="GO" id="GO:0001510">
    <property type="term" value="P:RNA methylation"/>
    <property type="evidence" value="ECO:0007669"/>
    <property type="project" value="InterPro"/>
</dbReference>
<feature type="binding site" evidence="5">
    <location>
        <position position="308"/>
    </location>
    <ligand>
        <name>S-adenosyl-L-methionine</name>
        <dbReference type="ChEBI" id="CHEBI:59789"/>
    </ligand>
</feature>
<feature type="binding site" evidence="5">
    <location>
        <position position="266"/>
    </location>
    <ligand>
        <name>S-adenosyl-L-methionine</name>
        <dbReference type="ChEBI" id="CHEBI:59789"/>
    </ligand>
</feature>
<dbReference type="GO" id="GO:0006355">
    <property type="term" value="P:regulation of DNA-templated transcription"/>
    <property type="evidence" value="ECO:0007669"/>
    <property type="project" value="InterPro"/>
</dbReference>
<feature type="coiled-coil region" evidence="6">
    <location>
        <begin position="265"/>
        <end position="292"/>
    </location>
</feature>
<dbReference type="InterPro" id="IPR023267">
    <property type="entry name" value="RCMT"/>
</dbReference>
<proteinExistence type="inferred from homology"/>
<dbReference type="GO" id="GO:0008173">
    <property type="term" value="F:RNA methyltransferase activity"/>
    <property type="evidence" value="ECO:0007669"/>
    <property type="project" value="InterPro"/>
</dbReference>
<evidence type="ECO:0000256" key="5">
    <source>
        <dbReference type="PROSITE-ProRule" id="PRU01023"/>
    </source>
</evidence>
<evidence type="ECO:0000259" key="7">
    <source>
        <dbReference type="PROSITE" id="PS51686"/>
    </source>
</evidence>
<dbReference type="InterPro" id="IPR001678">
    <property type="entry name" value="MeTrfase_RsmB-F_NOP2_dom"/>
</dbReference>
<feature type="active site" description="Nucleophile" evidence="5">
    <location>
        <position position="361"/>
    </location>
</feature>
<evidence type="ECO:0000313" key="9">
    <source>
        <dbReference type="Proteomes" id="UP000077405"/>
    </source>
</evidence>
<evidence type="ECO:0000256" key="3">
    <source>
        <dbReference type="ARBA" id="ARBA00022691"/>
    </source>
</evidence>
<dbReference type="Pfam" id="PF01189">
    <property type="entry name" value="Methyltr_RsmB-F"/>
    <property type="match status" value="1"/>
</dbReference>
<dbReference type="GO" id="GO:0003723">
    <property type="term" value="F:RNA binding"/>
    <property type="evidence" value="ECO:0007669"/>
    <property type="project" value="UniProtKB-UniRule"/>
</dbReference>
<dbReference type="PANTHER" id="PTHR22807">
    <property type="entry name" value="NOP2 YEAST -RELATED NOL1/NOP2/FMU SUN DOMAIN-CONTAINING"/>
    <property type="match status" value="1"/>
</dbReference>
<sequence>MTDTSLAARGVALDLLRDVLRKSVPFDDAFDAHPELAALQPRDRGFVRLLVATVLRRLGQIDEMIQASLAKPGLPKAAIHDMLRLGTAQLVFLNTPAHAAVDTAVELAAARNAAPYKGLINAVLRRIGREGAEMAARQDAGRLNTPDWLWLSWRSAYGTARTRGIVEAHLHEAPLDITVKSDPEGWAERLGATLLPTGSLRRPPGGSVIELPGFEDGEWWVQDLAASLPAKLFGDLRAKRVFDLCAAPGGKTAQLVVQGAQVTAIDRSARRLERVTENLKRLRLEAEVLAADAATWEPEEPADAVLLDAPCSATGAIRRHPDILRVKSPDDIAKLARAQARLLARSVELVKPGGTLVYCTCSIQPEEGEAQVARLLEQDRRVERWPVTAEELGGLSEPINEAGEVRSLPGMLADLGGIDGFFVARLRRRPD</sequence>
<evidence type="ECO:0000256" key="1">
    <source>
        <dbReference type="ARBA" id="ARBA00022603"/>
    </source>
</evidence>
<dbReference type="InterPro" id="IPR006027">
    <property type="entry name" value="NusB_RsmB_TIM44"/>
</dbReference>
<dbReference type="PRINTS" id="PR02008">
    <property type="entry name" value="RCMTFAMILY"/>
</dbReference>
<dbReference type="KEGG" id="ahu:A6A40_10945"/>
<dbReference type="FunFam" id="3.40.50.150:FF:000257">
    <property type="entry name" value="16S rRNA methyltransferase"/>
    <property type="match status" value="1"/>
</dbReference>
<dbReference type="CDD" id="cd02440">
    <property type="entry name" value="AdoMet_MTases"/>
    <property type="match status" value="1"/>
</dbReference>
<dbReference type="Gene3D" id="3.40.50.150">
    <property type="entry name" value="Vaccinia Virus protein VP39"/>
    <property type="match status" value="1"/>
</dbReference>
<keyword evidence="3 5" id="KW-0949">S-adenosyl-L-methionine</keyword>
<keyword evidence="9" id="KW-1185">Reference proteome</keyword>
<dbReference type="PANTHER" id="PTHR22807:SF61">
    <property type="entry name" value="NOL1_NOP2_SUN FAMILY PROTEIN _ ANTITERMINATION NUSB DOMAIN-CONTAINING PROTEIN"/>
    <property type="match status" value="1"/>
</dbReference>
<gene>
    <name evidence="8" type="ORF">A6A40_10945</name>
</gene>
<evidence type="ECO:0000256" key="4">
    <source>
        <dbReference type="ARBA" id="ARBA00022884"/>
    </source>
</evidence>
<accession>A0A160JH70</accession>
<dbReference type="InterPro" id="IPR049560">
    <property type="entry name" value="MeTrfase_RsmB-F_NOP2_cat"/>
</dbReference>
<dbReference type="InterPro" id="IPR029063">
    <property type="entry name" value="SAM-dependent_MTases_sf"/>
</dbReference>
<dbReference type="OrthoDB" id="9810297at2"/>
<dbReference type="Gene3D" id="1.10.940.10">
    <property type="entry name" value="NusB-like"/>
    <property type="match status" value="1"/>
</dbReference>
<keyword evidence="6" id="KW-0175">Coiled coil</keyword>
<name>A0A160JH70_9PROT</name>
<dbReference type="PROSITE" id="PS51686">
    <property type="entry name" value="SAM_MT_RSMB_NOP"/>
    <property type="match status" value="1"/>
</dbReference>
<reference evidence="8 9" key="1">
    <citation type="journal article" date="2013" name="Int. J. Syst. Evol. Microbiol.">
        <title>Azospirillum humicireducens sp. nov., a nitrogen-fixing bacterium isolated from a microbial fuel cell.</title>
        <authorList>
            <person name="Zhou S."/>
            <person name="Han L."/>
            <person name="Wang Y."/>
            <person name="Yang G."/>
            <person name="Zhuang L."/>
            <person name="Hu P."/>
        </authorList>
    </citation>
    <scope>NUCLEOTIDE SEQUENCE [LARGE SCALE GENOMIC DNA]</scope>
    <source>
        <strain evidence="8 9">SgZ-5</strain>
    </source>
</reference>
<dbReference type="InterPro" id="IPR035926">
    <property type="entry name" value="NusB-like_sf"/>
</dbReference>
<dbReference type="SUPFAM" id="SSF53335">
    <property type="entry name" value="S-adenosyl-L-methionine-dependent methyltransferases"/>
    <property type="match status" value="1"/>
</dbReference>
<comment type="similarity">
    <text evidence="5">Belongs to the class I-like SAM-binding methyltransferase superfamily. RsmB/NOP family.</text>
</comment>
<dbReference type="EMBL" id="CP015285">
    <property type="protein sequence ID" value="ANC92378.1"/>
    <property type="molecule type" value="Genomic_DNA"/>
</dbReference>
<protein>
    <submittedName>
        <fullName evidence="8">Methyltransferase domain-containing protein</fullName>
    </submittedName>
</protein>
<keyword evidence="1 5" id="KW-0489">Methyltransferase</keyword>
<dbReference type="SUPFAM" id="SSF48013">
    <property type="entry name" value="NusB-like"/>
    <property type="match status" value="1"/>
</dbReference>
<keyword evidence="2 5" id="KW-0808">Transferase</keyword>
<organism evidence="8 9">
    <name type="scientific">Azospirillum humicireducens</name>
    <dbReference type="NCBI Taxonomy" id="1226968"/>
    <lineage>
        <taxon>Bacteria</taxon>
        <taxon>Pseudomonadati</taxon>
        <taxon>Pseudomonadota</taxon>
        <taxon>Alphaproteobacteria</taxon>
        <taxon>Rhodospirillales</taxon>
        <taxon>Azospirillaceae</taxon>
        <taxon>Azospirillum</taxon>
    </lineage>
</organism>
<evidence type="ECO:0000256" key="6">
    <source>
        <dbReference type="SAM" id="Coils"/>
    </source>
</evidence>
<feature type="domain" description="SAM-dependent MTase RsmB/NOP-type" evidence="7">
    <location>
        <begin position="137"/>
        <end position="429"/>
    </location>
</feature>
<evidence type="ECO:0000313" key="8">
    <source>
        <dbReference type="EMBL" id="ANC92378.1"/>
    </source>
</evidence>